<evidence type="ECO:0000256" key="7">
    <source>
        <dbReference type="PIRNR" id="PIRNR037125"/>
    </source>
</evidence>
<feature type="compositionally biased region" description="Basic and acidic residues" evidence="9">
    <location>
        <begin position="126"/>
        <end position="139"/>
    </location>
</feature>
<accession>A0A0C3E820</accession>
<dbReference type="GO" id="GO:0030688">
    <property type="term" value="C:preribosome, small subunit precursor"/>
    <property type="evidence" value="ECO:0007669"/>
    <property type="project" value="TreeGrafter"/>
</dbReference>
<dbReference type="Gene3D" id="6.20.210.10">
    <property type="entry name" value="Nin one binding (NOB1), Zn-ribbon-like"/>
    <property type="match status" value="1"/>
</dbReference>
<evidence type="ECO:0000313" key="13">
    <source>
        <dbReference type="Proteomes" id="UP000053989"/>
    </source>
</evidence>
<evidence type="ECO:0000256" key="4">
    <source>
        <dbReference type="ARBA" id="ARBA00022801"/>
    </source>
</evidence>
<evidence type="ECO:0000256" key="3">
    <source>
        <dbReference type="ARBA" id="ARBA00022723"/>
    </source>
</evidence>
<dbReference type="STRING" id="1036808.A0A0C3E820"/>
<feature type="binding site" evidence="8">
    <location>
        <position position="297"/>
    </location>
    <ligand>
        <name>Zn(2+)</name>
        <dbReference type="ChEBI" id="CHEBI:29105"/>
    </ligand>
</feature>
<dbReference type="HOGENOM" id="CLU_024666_2_0_1"/>
<feature type="region of interest" description="Disordered" evidence="9">
    <location>
        <begin position="428"/>
        <end position="464"/>
    </location>
</feature>
<feature type="domain" description="Ribonuclease PIN" evidence="11">
    <location>
        <begin position="8"/>
        <end position="98"/>
    </location>
</feature>
<evidence type="ECO:0000256" key="5">
    <source>
        <dbReference type="ARBA" id="ARBA00022833"/>
    </source>
</evidence>
<dbReference type="GO" id="GO:0046872">
    <property type="term" value="F:metal ion binding"/>
    <property type="evidence" value="ECO:0007669"/>
    <property type="project" value="UniProtKB-UniRule"/>
</dbReference>
<keyword evidence="6 7" id="KW-0539">Nucleus</keyword>
<dbReference type="InterPro" id="IPR036283">
    <property type="entry name" value="NOB1_Zf-like_sf"/>
</dbReference>
<dbReference type="FunFam" id="3.40.50.1010:FF:000020">
    <property type="entry name" value="20S-pre-rRNA D-site endonuclease NOB1"/>
    <property type="match status" value="1"/>
</dbReference>
<keyword evidence="5 7" id="KW-0862">Zinc</keyword>
<evidence type="ECO:0000259" key="11">
    <source>
        <dbReference type="Pfam" id="PF17146"/>
    </source>
</evidence>
<comment type="similarity">
    <text evidence="1 7">Belongs to the NOB1 family.</text>
</comment>
<dbReference type="GO" id="GO:0005737">
    <property type="term" value="C:cytoplasm"/>
    <property type="evidence" value="ECO:0007669"/>
    <property type="project" value="UniProtKB-ARBA"/>
</dbReference>
<comment type="function">
    <text evidence="7">Required for the synthesis of 40S ribosome subunits. Has a role in processing 20S pre-rRNA into the mature 18S rRNA, where it is required for cleavage at the 3' end of the mature 18S rRNA (D-site). Accompanies the 20S pre-rRNA from the nucleus to the cytoplasm.</text>
</comment>
<dbReference type="PIRSF" id="PIRSF037125">
    <property type="entry name" value="D-site_20S_pre-rRNA_nuclease"/>
    <property type="match status" value="1"/>
</dbReference>
<dbReference type="PANTHER" id="PTHR12814:SF2">
    <property type="entry name" value="RNA-BINDING PROTEIN NOB1"/>
    <property type="match status" value="1"/>
</dbReference>
<reference evidence="13" key="2">
    <citation type="submission" date="2015-01" db="EMBL/GenBank/DDBJ databases">
        <title>Evolutionary Origins and Diversification of the Mycorrhizal Mutualists.</title>
        <authorList>
            <consortium name="DOE Joint Genome Institute"/>
            <consortium name="Mycorrhizal Genomics Consortium"/>
            <person name="Kohler A."/>
            <person name="Kuo A."/>
            <person name="Nagy L.G."/>
            <person name="Floudas D."/>
            <person name="Copeland A."/>
            <person name="Barry K.W."/>
            <person name="Cichocki N."/>
            <person name="Veneault-Fourrey C."/>
            <person name="LaButti K."/>
            <person name="Lindquist E.A."/>
            <person name="Lipzen A."/>
            <person name="Lundell T."/>
            <person name="Morin E."/>
            <person name="Murat C."/>
            <person name="Riley R."/>
            <person name="Ohm R."/>
            <person name="Sun H."/>
            <person name="Tunlid A."/>
            <person name="Henrissat B."/>
            <person name="Grigoriev I.V."/>
            <person name="Hibbett D.S."/>
            <person name="Martin F."/>
        </authorList>
    </citation>
    <scope>NUCLEOTIDE SEQUENCE [LARGE SCALE GENOMIC DNA]</scope>
    <source>
        <strain evidence="13">Foug A</strain>
    </source>
</reference>
<dbReference type="Pfam" id="PF17146">
    <property type="entry name" value="PIN_6"/>
    <property type="match status" value="1"/>
</dbReference>
<dbReference type="AlphaFoldDB" id="A0A0C3E820"/>
<dbReference type="SUPFAM" id="SSF144206">
    <property type="entry name" value="NOB1 zinc finger-like"/>
    <property type="match status" value="1"/>
</dbReference>
<feature type="binding site" evidence="8">
    <location>
        <position position="315"/>
    </location>
    <ligand>
        <name>Zn(2+)</name>
        <dbReference type="ChEBI" id="CHEBI:29105"/>
    </ligand>
</feature>
<dbReference type="Proteomes" id="UP000053989">
    <property type="component" value="Unassembled WGS sequence"/>
</dbReference>
<feature type="compositionally biased region" description="Basic and acidic residues" evidence="9">
    <location>
        <begin position="243"/>
        <end position="254"/>
    </location>
</feature>
<dbReference type="OrthoDB" id="446759at2759"/>
<organism evidence="12 13">
    <name type="scientific">Scleroderma citrinum Foug A</name>
    <dbReference type="NCBI Taxonomy" id="1036808"/>
    <lineage>
        <taxon>Eukaryota</taxon>
        <taxon>Fungi</taxon>
        <taxon>Dikarya</taxon>
        <taxon>Basidiomycota</taxon>
        <taxon>Agaricomycotina</taxon>
        <taxon>Agaricomycetes</taxon>
        <taxon>Agaricomycetidae</taxon>
        <taxon>Boletales</taxon>
        <taxon>Sclerodermatineae</taxon>
        <taxon>Sclerodermataceae</taxon>
        <taxon>Scleroderma</taxon>
    </lineage>
</organism>
<dbReference type="CDD" id="cd09876">
    <property type="entry name" value="PIN_Nob1-like"/>
    <property type="match status" value="1"/>
</dbReference>
<evidence type="ECO:0000256" key="2">
    <source>
        <dbReference type="ARBA" id="ARBA00022722"/>
    </source>
</evidence>
<feature type="region of interest" description="Disordered" evidence="9">
    <location>
        <begin position="103"/>
        <end position="144"/>
    </location>
</feature>
<sequence>MVARCKYLVLDSGPILSLSPLCGLAETYLTVPQVLDELKDKRAREYFEQLGLSSGVQVNIRNPDSASLSQVIQFAKKTGDYSVLSHADICVLALTHTLHEQEKALDKREQGQASNEAPEADGADPATEKSNSESKDEHSSTASLTFPIGVSELNQDREQEPPSDVLQILDEPRSNSEDGVEGCSFTCDEVGDQAETEGSTSPPLTPDESLHDDSSSDDGEGEWITPDNVELHKARALQLLPSDQKDRKSGKDGDQPPAVGCMTADFAMQNVLLQMGLSLISTDGKRIQKVKSWVLRCHACFKICKDNSKQFCPSCGNPTLMRASVTVASPDAAAHAPVMEVHLKKNFQYKIRGTKYSIPAPKPGSAKTGTGEGLILREDQIEYMRATKRAEGKREREEQRMIKGVFESGGKGGVAVGSWADPDWIPGILSGTGGKAPPTRSGGLDGMPKIGYGRKNPNERRIKK</sequence>
<dbReference type="FunCoup" id="A0A0C3E820">
    <property type="interactions" value="406"/>
</dbReference>
<reference evidence="12 13" key="1">
    <citation type="submission" date="2014-04" db="EMBL/GenBank/DDBJ databases">
        <authorList>
            <consortium name="DOE Joint Genome Institute"/>
            <person name="Kuo A."/>
            <person name="Kohler A."/>
            <person name="Nagy L.G."/>
            <person name="Floudas D."/>
            <person name="Copeland A."/>
            <person name="Barry K.W."/>
            <person name="Cichocki N."/>
            <person name="Veneault-Fourrey C."/>
            <person name="LaButti K."/>
            <person name="Lindquist E.A."/>
            <person name="Lipzen A."/>
            <person name="Lundell T."/>
            <person name="Morin E."/>
            <person name="Murat C."/>
            <person name="Sun H."/>
            <person name="Tunlid A."/>
            <person name="Henrissat B."/>
            <person name="Grigoriev I.V."/>
            <person name="Hibbett D.S."/>
            <person name="Martin F."/>
            <person name="Nordberg H.P."/>
            <person name="Cantor M.N."/>
            <person name="Hua S.X."/>
        </authorList>
    </citation>
    <scope>NUCLEOTIDE SEQUENCE [LARGE SCALE GENOMIC DNA]</scope>
    <source>
        <strain evidence="12 13">Foug A</strain>
    </source>
</reference>
<protein>
    <recommendedName>
        <fullName evidence="7">20S-pre-rRNA D-site endonuclease NOB1</fullName>
    </recommendedName>
</protein>
<dbReference type="InterPro" id="IPR014881">
    <property type="entry name" value="NOB1_Zn-bd"/>
</dbReference>
<dbReference type="InterPro" id="IPR017117">
    <property type="entry name" value="Nob1_euk"/>
</dbReference>
<dbReference type="Pfam" id="PF08772">
    <property type="entry name" value="Zn_ribbon_NOB1"/>
    <property type="match status" value="1"/>
</dbReference>
<dbReference type="Gene3D" id="3.40.50.1010">
    <property type="entry name" value="5'-nuclease"/>
    <property type="match status" value="1"/>
</dbReference>
<gene>
    <name evidence="12" type="ORF">SCLCIDRAFT_13630</name>
</gene>
<dbReference type="InParanoid" id="A0A0C3E820"/>
<evidence type="ECO:0000256" key="8">
    <source>
        <dbReference type="PIRSR" id="PIRSR037125-1"/>
    </source>
</evidence>
<keyword evidence="13" id="KW-1185">Reference proteome</keyword>
<dbReference type="GO" id="GO:0004521">
    <property type="term" value="F:RNA endonuclease activity"/>
    <property type="evidence" value="ECO:0007669"/>
    <property type="project" value="UniProtKB-UniRule"/>
</dbReference>
<dbReference type="GO" id="GO:0005730">
    <property type="term" value="C:nucleolus"/>
    <property type="evidence" value="ECO:0007669"/>
    <property type="project" value="UniProtKB-SubCell"/>
</dbReference>
<evidence type="ECO:0000256" key="9">
    <source>
        <dbReference type="SAM" id="MobiDB-lite"/>
    </source>
</evidence>
<keyword evidence="3 7" id="KW-0479">Metal-binding</keyword>
<evidence type="ECO:0000313" key="12">
    <source>
        <dbReference type="EMBL" id="KIM68915.1"/>
    </source>
</evidence>
<dbReference type="InterPro" id="IPR039907">
    <property type="entry name" value="NOB1"/>
</dbReference>
<dbReference type="InterPro" id="IPR033411">
    <property type="entry name" value="Ribonuclease_PIN"/>
</dbReference>
<name>A0A0C3E820_9AGAM</name>
<feature type="domain" description="Nin one binding (NOB1) Zn-ribbon-like" evidence="10">
    <location>
        <begin position="287"/>
        <end position="364"/>
    </location>
</feature>
<evidence type="ECO:0000259" key="10">
    <source>
        <dbReference type="Pfam" id="PF08772"/>
    </source>
</evidence>
<feature type="region of interest" description="Disordered" evidence="9">
    <location>
        <begin position="239"/>
        <end position="260"/>
    </location>
</feature>
<proteinExistence type="inferred from homology"/>
<evidence type="ECO:0000256" key="6">
    <source>
        <dbReference type="ARBA" id="ARBA00023242"/>
    </source>
</evidence>
<keyword evidence="2" id="KW-0540">Nuclease</keyword>
<dbReference type="GO" id="GO:0016787">
    <property type="term" value="F:hydrolase activity"/>
    <property type="evidence" value="ECO:0007669"/>
    <property type="project" value="UniProtKB-KW"/>
</dbReference>
<feature type="binding site" evidence="8">
    <location>
        <position position="312"/>
    </location>
    <ligand>
        <name>Zn(2+)</name>
        <dbReference type="ChEBI" id="CHEBI:29105"/>
    </ligand>
</feature>
<keyword evidence="4" id="KW-0378">Hydrolase</keyword>
<dbReference type="GO" id="GO:0030490">
    <property type="term" value="P:maturation of SSU-rRNA"/>
    <property type="evidence" value="ECO:0007669"/>
    <property type="project" value="TreeGrafter"/>
</dbReference>
<dbReference type="EMBL" id="KN822008">
    <property type="protein sequence ID" value="KIM68915.1"/>
    <property type="molecule type" value="Genomic_DNA"/>
</dbReference>
<dbReference type="PANTHER" id="PTHR12814">
    <property type="entry name" value="RNA-BINDING PROTEIN NOB1"/>
    <property type="match status" value="1"/>
</dbReference>
<comment type="subcellular location">
    <subcellularLocation>
        <location evidence="7">Nucleus</location>
        <location evidence="7">Nucleolus</location>
    </subcellularLocation>
</comment>
<evidence type="ECO:0000256" key="1">
    <source>
        <dbReference type="ARBA" id="ARBA00005858"/>
    </source>
</evidence>
<feature type="region of interest" description="Disordered" evidence="9">
    <location>
        <begin position="192"/>
        <end position="224"/>
    </location>
</feature>
<feature type="binding site" evidence="8">
    <location>
        <position position="300"/>
    </location>
    <ligand>
        <name>Zn(2+)</name>
        <dbReference type="ChEBI" id="CHEBI:29105"/>
    </ligand>
</feature>